<dbReference type="OrthoDB" id="695616at2759"/>
<dbReference type="AlphaFoldDB" id="A0A0Q3JAZ6"/>
<evidence type="ECO:0008006" key="5">
    <source>
        <dbReference type="Google" id="ProtNLM"/>
    </source>
</evidence>
<proteinExistence type="predicted"/>
<gene>
    <name evidence="2" type="ORF">BRADI_3g17398v3</name>
</gene>
<dbReference type="PANTHER" id="PTHR38926">
    <property type="entry name" value="F-BOX DOMAIN CONTAINING PROTEIN, EXPRESSED"/>
    <property type="match status" value="1"/>
</dbReference>
<evidence type="ECO:0000313" key="4">
    <source>
        <dbReference type="Proteomes" id="UP000008810"/>
    </source>
</evidence>
<evidence type="ECO:0000256" key="1">
    <source>
        <dbReference type="SAM" id="MobiDB-lite"/>
    </source>
</evidence>
<dbReference type="Gene3D" id="3.80.10.10">
    <property type="entry name" value="Ribonuclease Inhibitor"/>
    <property type="match status" value="1"/>
</dbReference>
<feature type="region of interest" description="Disordered" evidence="1">
    <location>
        <begin position="162"/>
        <end position="203"/>
    </location>
</feature>
<dbReference type="InterPro" id="IPR032675">
    <property type="entry name" value="LRR_dom_sf"/>
</dbReference>
<accession>A0A0Q3JAZ6</accession>
<dbReference type="EMBL" id="CM000882">
    <property type="protein sequence ID" value="KQJ95472.1"/>
    <property type="molecule type" value="Genomic_DNA"/>
</dbReference>
<evidence type="ECO:0000313" key="3">
    <source>
        <dbReference type="EnsemblPlants" id="KQJ95472"/>
    </source>
</evidence>
<organism evidence="2">
    <name type="scientific">Brachypodium distachyon</name>
    <name type="common">Purple false brome</name>
    <name type="synonym">Trachynia distachya</name>
    <dbReference type="NCBI Taxonomy" id="15368"/>
    <lineage>
        <taxon>Eukaryota</taxon>
        <taxon>Viridiplantae</taxon>
        <taxon>Streptophyta</taxon>
        <taxon>Embryophyta</taxon>
        <taxon>Tracheophyta</taxon>
        <taxon>Spermatophyta</taxon>
        <taxon>Magnoliopsida</taxon>
        <taxon>Liliopsida</taxon>
        <taxon>Poales</taxon>
        <taxon>Poaceae</taxon>
        <taxon>BOP clade</taxon>
        <taxon>Pooideae</taxon>
        <taxon>Stipodae</taxon>
        <taxon>Brachypodieae</taxon>
        <taxon>Brachypodium</taxon>
    </lineage>
</organism>
<dbReference type="EnsemblPlants" id="KQJ95472">
    <property type="protein sequence ID" value="KQJ95472"/>
    <property type="gene ID" value="BRADI_3g17398v3"/>
</dbReference>
<sequence>MVVDAPGEWRHWAALPHDVLCLILSRIPQPNILRGAGAGLAHPRPLLWRRIDLADKEDEPPEGWQATARAAVGHSTGLCESFRGRVDAEFLLYLADSAVAAEPRRDVPRRHDAGREGKLIAAMKKFQLLERLVLSDGAIEVPSLVALLDHCPCLQLLDTSGCRSQGGRRAEPARLGPAHSSGWLGKLGKQNSGKTAPGDLTGK</sequence>
<reference evidence="2 3" key="1">
    <citation type="journal article" date="2010" name="Nature">
        <title>Genome sequencing and analysis of the model grass Brachypodium distachyon.</title>
        <authorList>
            <consortium name="International Brachypodium Initiative"/>
        </authorList>
    </citation>
    <scope>NUCLEOTIDE SEQUENCE [LARGE SCALE GENOMIC DNA]</scope>
    <source>
        <strain evidence="2 3">Bd21</strain>
    </source>
</reference>
<reference evidence="3" key="3">
    <citation type="submission" date="2018-08" db="UniProtKB">
        <authorList>
            <consortium name="EnsemblPlants"/>
        </authorList>
    </citation>
    <scope>IDENTIFICATION</scope>
    <source>
        <strain evidence="3">cv. Bd21</strain>
    </source>
</reference>
<dbReference type="Gramene" id="KQJ95472">
    <property type="protein sequence ID" value="KQJ95472"/>
    <property type="gene ID" value="BRADI_3g17398v3"/>
</dbReference>
<dbReference type="Proteomes" id="UP000008810">
    <property type="component" value="Chromosome 3"/>
</dbReference>
<name>A0A0Q3JAZ6_BRADI</name>
<dbReference type="InParanoid" id="A0A0Q3JAZ6"/>
<keyword evidence="4" id="KW-1185">Reference proteome</keyword>
<dbReference type="GO" id="GO:1905761">
    <property type="term" value="F:SCF ubiquitin ligase complex binding"/>
    <property type="evidence" value="ECO:0000318"/>
    <property type="project" value="GO_Central"/>
</dbReference>
<protein>
    <recommendedName>
        <fullName evidence="5">F-box domain-containing protein</fullName>
    </recommendedName>
</protein>
<reference evidence="2" key="2">
    <citation type="submission" date="2017-06" db="EMBL/GenBank/DDBJ databases">
        <title>WGS assembly of Brachypodium distachyon.</title>
        <authorList>
            <consortium name="The International Brachypodium Initiative"/>
            <person name="Lucas S."/>
            <person name="Harmon-Smith M."/>
            <person name="Lail K."/>
            <person name="Tice H."/>
            <person name="Grimwood J."/>
            <person name="Bruce D."/>
            <person name="Barry K."/>
            <person name="Shu S."/>
            <person name="Lindquist E."/>
            <person name="Wang M."/>
            <person name="Pitluck S."/>
            <person name="Vogel J.P."/>
            <person name="Garvin D.F."/>
            <person name="Mockler T.C."/>
            <person name="Schmutz J."/>
            <person name="Rokhsar D."/>
            <person name="Bevan M.W."/>
        </authorList>
    </citation>
    <scope>NUCLEOTIDE SEQUENCE</scope>
    <source>
        <strain evidence="2">Bd21</strain>
    </source>
</reference>
<dbReference type="PANTHER" id="PTHR38926:SF69">
    <property type="entry name" value="F-BOX DOMAIN-CONTAINING PROTEIN"/>
    <property type="match status" value="1"/>
</dbReference>
<evidence type="ECO:0000313" key="2">
    <source>
        <dbReference type="EMBL" id="KQJ95472.1"/>
    </source>
</evidence>